<comment type="PTM">
    <text evidence="7">Binds 1 heme group per subunit.</text>
</comment>
<dbReference type="InterPro" id="IPR002321">
    <property type="entry name" value="Cyt_c_II"/>
</dbReference>
<evidence type="ECO:0000256" key="6">
    <source>
        <dbReference type="PIRSR" id="PIRSR000027-1"/>
    </source>
</evidence>
<dbReference type="AlphaFoldDB" id="Q07M11"/>
<dbReference type="PROSITE" id="PS51009">
    <property type="entry name" value="CYTCII"/>
    <property type="match status" value="1"/>
</dbReference>
<feature type="chain" id="PRO_5004166234" evidence="8">
    <location>
        <begin position="22"/>
        <end position="146"/>
    </location>
</feature>
<keyword evidence="5 6" id="KW-0408">Iron</keyword>
<dbReference type="EMBL" id="CP000463">
    <property type="protein sequence ID" value="ABJ07023.1"/>
    <property type="molecule type" value="Genomic_DNA"/>
</dbReference>
<organism evidence="9">
    <name type="scientific">Rhodopseudomonas palustris (strain BisA53)</name>
    <dbReference type="NCBI Taxonomy" id="316055"/>
    <lineage>
        <taxon>Bacteria</taxon>
        <taxon>Pseudomonadati</taxon>
        <taxon>Pseudomonadota</taxon>
        <taxon>Alphaproteobacteria</taxon>
        <taxon>Hyphomicrobiales</taxon>
        <taxon>Nitrobacteraceae</taxon>
        <taxon>Rhodopseudomonas</taxon>
    </lineage>
</organism>
<reference evidence="9" key="1">
    <citation type="submission" date="2006-09" db="EMBL/GenBank/DDBJ databases">
        <title>Complete sequence of Rhodopseudomonas palustris BisA53.</title>
        <authorList>
            <consortium name="US DOE Joint Genome Institute"/>
            <person name="Copeland A."/>
            <person name="Lucas S."/>
            <person name="Lapidus A."/>
            <person name="Barry K."/>
            <person name="Detter J.C."/>
            <person name="Glavina del Rio T."/>
            <person name="Hammon N."/>
            <person name="Israni S."/>
            <person name="Dalin E."/>
            <person name="Tice H."/>
            <person name="Pitluck S."/>
            <person name="Chain P."/>
            <person name="Malfatti S."/>
            <person name="Shin M."/>
            <person name="Vergez L."/>
            <person name="Schmutz J."/>
            <person name="Larimer F."/>
            <person name="Land M."/>
            <person name="Hauser L."/>
            <person name="Pelletier D.A."/>
            <person name="Kyrpides N."/>
            <person name="Kim E."/>
            <person name="Harwood C.S."/>
            <person name="Oda Y."/>
            <person name="Richardson P."/>
        </authorList>
    </citation>
    <scope>NUCLEOTIDE SEQUENCE [LARGE SCALE GENOMIC DNA]</scope>
    <source>
        <strain evidence="9">BisA53</strain>
    </source>
</reference>
<dbReference type="Pfam" id="PF01322">
    <property type="entry name" value="Cytochrom_C_2"/>
    <property type="match status" value="1"/>
</dbReference>
<keyword evidence="2 7" id="KW-0349">Heme</keyword>
<protein>
    <submittedName>
        <fullName evidence="9">Cytochrome c, class II</fullName>
    </submittedName>
</protein>
<sequence length="146" mass="15227">MKKTLGAILAVAVLATGAAVAQNDPIAQRKDILKGIGDATKPIAAMLKGEAAYDNAVVQKSLTTITDGSKKLPDLFPANSKTGGDTAALPKIWDEKAKFDDLFVKMAVAAAAAQGSIKDEASLKANIRPVLGTCKSCHDDYRAKKS</sequence>
<evidence type="ECO:0000256" key="4">
    <source>
        <dbReference type="ARBA" id="ARBA00022982"/>
    </source>
</evidence>
<feature type="binding site" description="covalent" evidence="7">
    <location>
        <position position="137"/>
    </location>
    <ligand>
        <name>heme c</name>
        <dbReference type="ChEBI" id="CHEBI:61717"/>
    </ligand>
</feature>
<evidence type="ECO:0000256" key="7">
    <source>
        <dbReference type="PIRSR" id="PIRSR000027-2"/>
    </source>
</evidence>
<dbReference type="GO" id="GO:0005506">
    <property type="term" value="F:iron ion binding"/>
    <property type="evidence" value="ECO:0007669"/>
    <property type="project" value="InterPro"/>
</dbReference>
<evidence type="ECO:0000256" key="5">
    <source>
        <dbReference type="ARBA" id="ARBA00023004"/>
    </source>
</evidence>
<keyword evidence="4" id="KW-0249">Electron transport</keyword>
<dbReference type="STRING" id="316055.RPE_3086"/>
<evidence type="ECO:0000256" key="1">
    <source>
        <dbReference type="ARBA" id="ARBA00022448"/>
    </source>
</evidence>
<feature type="binding site" description="axial binding residue" evidence="6">
    <location>
        <position position="138"/>
    </location>
    <ligand>
        <name>heme c</name>
        <dbReference type="ChEBI" id="CHEBI:61717"/>
    </ligand>
    <ligandPart>
        <name>Fe</name>
        <dbReference type="ChEBI" id="CHEBI:18248"/>
    </ligandPart>
</feature>
<feature type="binding site" description="covalent" evidence="7">
    <location>
        <position position="134"/>
    </location>
    <ligand>
        <name>heme c</name>
        <dbReference type="ChEBI" id="CHEBI:61717"/>
    </ligand>
</feature>
<accession>Q07M11</accession>
<dbReference type="PIRSF" id="PIRSF000027">
    <property type="entry name" value="Cytc_c_prime"/>
    <property type="match status" value="1"/>
</dbReference>
<dbReference type="HOGENOM" id="CLU_106713_2_0_5"/>
<name>Q07M11_RHOP5</name>
<dbReference type="GO" id="GO:0020037">
    <property type="term" value="F:heme binding"/>
    <property type="evidence" value="ECO:0007669"/>
    <property type="project" value="InterPro"/>
</dbReference>
<keyword evidence="3 6" id="KW-0479">Metal-binding</keyword>
<dbReference type="GO" id="GO:0042597">
    <property type="term" value="C:periplasmic space"/>
    <property type="evidence" value="ECO:0007669"/>
    <property type="project" value="InterPro"/>
</dbReference>
<dbReference type="InterPro" id="IPR012127">
    <property type="entry name" value="Cyt_c_prime"/>
</dbReference>
<dbReference type="GO" id="GO:0009055">
    <property type="term" value="F:electron transfer activity"/>
    <property type="evidence" value="ECO:0007669"/>
    <property type="project" value="InterPro"/>
</dbReference>
<dbReference type="Gene3D" id="1.20.120.10">
    <property type="entry name" value="Cytochrome c/b562"/>
    <property type="match status" value="1"/>
</dbReference>
<dbReference type="InterPro" id="IPR010980">
    <property type="entry name" value="Cyt_c/b562"/>
</dbReference>
<dbReference type="SUPFAM" id="SSF47175">
    <property type="entry name" value="Cytochromes"/>
    <property type="match status" value="1"/>
</dbReference>
<evidence type="ECO:0000313" key="9">
    <source>
        <dbReference type="EMBL" id="ABJ07023.1"/>
    </source>
</evidence>
<feature type="signal peptide" evidence="8">
    <location>
        <begin position="1"/>
        <end position="21"/>
    </location>
</feature>
<dbReference type="GO" id="GO:0022900">
    <property type="term" value="P:electron transport chain"/>
    <property type="evidence" value="ECO:0007669"/>
    <property type="project" value="InterPro"/>
</dbReference>
<dbReference type="KEGG" id="rpe:RPE_3086"/>
<proteinExistence type="predicted"/>
<dbReference type="OrthoDB" id="9811729at2"/>
<dbReference type="eggNOG" id="COG3909">
    <property type="taxonomic scope" value="Bacteria"/>
</dbReference>
<evidence type="ECO:0000256" key="8">
    <source>
        <dbReference type="SAM" id="SignalP"/>
    </source>
</evidence>
<evidence type="ECO:0000256" key="3">
    <source>
        <dbReference type="ARBA" id="ARBA00022723"/>
    </source>
</evidence>
<keyword evidence="8" id="KW-0732">Signal</keyword>
<evidence type="ECO:0000256" key="2">
    <source>
        <dbReference type="ARBA" id="ARBA00022617"/>
    </source>
</evidence>
<keyword evidence="1" id="KW-0813">Transport</keyword>
<gene>
    <name evidence="9" type="ordered locus">RPE_3086</name>
</gene>